<evidence type="ECO:0000259" key="7">
    <source>
        <dbReference type="PROSITE" id="PS50888"/>
    </source>
</evidence>
<evidence type="ECO:0000256" key="5">
    <source>
        <dbReference type="RuleBase" id="RU369104"/>
    </source>
</evidence>
<comment type="similarity">
    <text evidence="1">Belongs to the bHLH protein family.</text>
</comment>
<dbReference type="CDD" id="cd11449">
    <property type="entry name" value="bHLH_AtAIB_like"/>
    <property type="match status" value="1"/>
</dbReference>
<feature type="region of interest" description="Disordered" evidence="6">
    <location>
        <begin position="272"/>
        <end position="341"/>
    </location>
</feature>
<comment type="caution">
    <text evidence="8">The sequence shown here is derived from an EMBL/GenBank/DDBJ whole genome shotgun (WGS) entry which is preliminary data.</text>
</comment>
<dbReference type="EMBL" id="SPHZ02000005">
    <property type="protein sequence ID" value="KAF0916748.1"/>
    <property type="molecule type" value="Genomic_DNA"/>
</dbReference>
<dbReference type="AlphaFoldDB" id="A0A6G1DVU7"/>
<dbReference type="GO" id="GO:0046983">
    <property type="term" value="F:protein dimerization activity"/>
    <property type="evidence" value="ECO:0007669"/>
    <property type="project" value="InterPro"/>
</dbReference>
<gene>
    <name evidence="8" type="ORF">E2562_011588</name>
</gene>
<evidence type="ECO:0000256" key="3">
    <source>
        <dbReference type="ARBA" id="ARBA00023163"/>
    </source>
</evidence>
<keyword evidence="4 5" id="KW-0539">Nucleus</keyword>
<evidence type="ECO:0000313" key="8">
    <source>
        <dbReference type="EMBL" id="KAF0916748.1"/>
    </source>
</evidence>
<dbReference type="PANTHER" id="PTHR11514:SF139">
    <property type="entry name" value="TRANSCRIPTION FACTOR"/>
    <property type="match status" value="1"/>
</dbReference>
<dbReference type="SUPFAM" id="SSF47459">
    <property type="entry name" value="HLH, helix-loop-helix DNA-binding domain"/>
    <property type="match status" value="1"/>
</dbReference>
<dbReference type="OrthoDB" id="677168at2759"/>
<comment type="subcellular location">
    <subcellularLocation>
        <location evidence="5">Nucleus</location>
    </subcellularLocation>
</comment>
<organism evidence="8 9">
    <name type="scientific">Oryza meyeriana var. granulata</name>
    <dbReference type="NCBI Taxonomy" id="110450"/>
    <lineage>
        <taxon>Eukaryota</taxon>
        <taxon>Viridiplantae</taxon>
        <taxon>Streptophyta</taxon>
        <taxon>Embryophyta</taxon>
        <taxon>Tracheophyta</taxon>
        <taxon>Spermatophyta</taxon>
        <taxon>Magnoliopsida</taxon>
        <taxon>Liliopsida</taxon>
        <taxon>Poales</taxon>
        <taxon>Poaceae</taxon>
        <taxon>BOP clade</taxon>
        <taxon>Oryzoideae</taxon>
        <taxon>Oryzeae</taxon>
        <taxon>Oryzinae</taxon>
        <taxon>Oryza</taxon>
        <taxon>Oryza meyeriana</taxon>
    </lineage>
</organism>
<dbReference type="GO" id="GO:0005634">
    <property type="term" value="C:nucleus"/>
    <property type="evidence" value="ECO:0007669"/>
    <property type="project" value="UniProtKB-SubCell"/>
</dbReference>
<dbReference type="SMART" id="SM00353">
    <property type="entry name" value="HLH"/>
    <property type="match status" value="1"/>
</dbReference>
<evidence type="ECO:0000256" key="6">
    <source>
        <dbReference type="SAM" id="MobiDB-lite"/>
    </source>
</evidence>
<keyword evidence="2 5" id="KW-0805">Transcription regulation</keyword>
<dbReference type="Pfam" id="PF14215">
    <property type="entry name" value="bHLH-MYC_N"/>
    <property type="match status" value="1"/>
</dbReference>
<evidence type="ECO:0000256" key="2">
    <source>
        <dbReference type="ARBA" id="ARBA00023015"/>
    </source>
</evidence>
<keyword evidence="9" id="KW-1185">Reference proteome</keyword>
<feature type="compositionally biased region" description="Basic and acidic residues" evidence="6">
    <location>
        <begin position="327"/>
        <end position="341"/>
    </location>
</feature>
<evidence type="ECO:0000256" key="1">
    <source>
        <dbReference type="ARBA" id="ARBA00005510"/>
    </source>
</evidence>
<dbReference type="Pfam" id="PF00010">
    <property type="entry name" value="HLH"/>
    <property type="match status" value="1"/>
</dbReference>
<evidence type="ECO:0000313" key="9">
    <source>
        <dbReference type="Proteomes" id="UP000479710"/>
    </source>
</evidence>
<reference evidence="8 9" key="1">
    <citation type="submission" date="2019-11" db="EMBL/GenBank/DDBJ databases">
        <title>Whole genome sequence of Oryza granulata.</title>
        <authorList>
            <person name="Li W."/>
        </authorList>
    </citation>
    <scope>NUCLEOTIDE SEQUENCE [LARGE SCALE GENOMIC DNA]</scope>
    <source>
        <strain evidence="9">cv. Menghai</strain>
        <tissue evidence="8">Leaf</tissue>
    </source>
</reference>
<feature type="domain" description="BHLH" evidence="7">
    <location>
        <begin position="330"/>
        <end position="379"/>
    </location>
</feature>
<accession>A0A6G1DVU7</accession>
<feature type="compositionally biased region" description="Basic and acidic residues" evidence="6">
    <location>
        <begin position="284"/>
        <end position="302"/>
    </location>
</feature>
<dbReference type="Gene3D" id="4.10.280.10">
    <property type="entry name" value="Helix-loop-helix DNA-binding domain"/>
    <property type="match status" value="1"/>
</dbReference>
<dbReference type="InterPro" id="IPR025610">
    <property type="entry name" value="MYC/MYB_N"/>
</dbReference>
<evidence type="ECO:0000256" key="4">
    <source>
        <dbReference type="ARBA" id="ARBA00023242"/>
    </source>
</evidence>
<dbReference type="GO" id="GO:0000976">
    <property type="term" value="F:transcription cis-regulatory region binding"/>
    <property type="evidence" value="ECO:0007669"/>
    <property type="project" value="TreeGrafter"/>
</dbReference>
<dbReference type="InterPro" id="IPR045084">
    <property type="entry name" value="AIB/MYC-like"/>
</dbReference>
<dbReference type="Proteomes" id="UP000479710">
    <property type="component" value="Unassembled WGS sequence"/>
</dbReference>
<dbReference type="PROSITE" id="PS50888">
    <property type="entry name" value="BHLH"/>
    <property type="match status" value="1"/>
</dbReference>
<sequence length="481" mass="51460">MSWSETDAALFAAVLGHDAAHHLATTPPHLDAPEAASASPSSAELQARLHDLVERKGGAWTYGIFWQESRGSGANGGRAVLGWGDGHCRDGAAGAGTGEVGAAERSMARKRVLLRLHALYGGGDDEGADYALRLDRVTGAEMYFLASMYFSFPEGAGGPGRALASGRHAWAEVDPNSSGSASAPGWYVRSSLAQSAGLRTVVFLQCKGGVLELGSVVAIRETPEVLRAIQSALRTEPAPPEDFMRIFGKDLSPGAPMRPAQPMGCDAPWTPRLAGQTTPAARAAKKEVIKAKPTEPPKRLDFTKANAQEQAGGEERRPRKRGRKPANGREEPLNHVEAERQRREKLNQRFYALRAVVPKISKMDKASLLSDAIAYIQELEARLRGGGAPVPAQPEEPAVEVKAMQDEVVLRVTTPLDEHPISRVFHAMRDSQLSVVASDVAVSDDAVTHTLMVRSAGPERLTTETVLAAMSREVSVTTPSP</sequence>
<proteinExistence type="inferred from homology"/>
<dbReference type="InterPro" id="IPR011598">
    <property type="entry name" value="bHLH_dom"/>
</dbReference>
<keyword evidence="3 5" id="KW-0804">Transcription</keyword>
<dbReference type="PANTHER" id="PTHR11514">
    <property type="entry name" value="MYC"/>
    <property type="match status" value="1"/>
</dbReference>
<protein>
    <recommendedName>
        <fullName evidence="5">Transcription factor</fullName>
        <shortName evidence="5">bHLH transcription factor</shortName>
    </recommendedName>
    <alternativeName>
        <fullName evidence="5">Basic helix-loop-helix protein</fullName>
    </alternativeName>
</protein>
<name>A0A6G1DVU7_9ORYZ</name>
<dbReference type="GO" id="GO:0003700">
    <property type="term" value="F:DNA-binding transcription factor activity"/>
    <property type="evidence" value="ECO:0007669"/>
    <property type="project" value="InterPro"/>
</dbReference>
<dbReference type="InterPro" id="IPR036638">
    <property type="entry name" value="HLH_DNA-bd_sf"/>
</dbReference>